<feature type="transmembrane region" description="Helical" evidence="1">
    <location>
        <begin position="38"/>
        <end position="57"/>
    </location>
</feature>
<sequence length="99" mass="10709">MTTVDFGWALTGYLFVSLVLLFASSFTTLGWIMIIHGLILMPIFFIVLVLRLATILVSPGNSYGWSQGKGCYSNVQIVTGRAPATGPGTIPAWKIGSER</sequence>
<evidence type="ECO:0000256" key="1">
    <source>
        <dbReference type="SAM" id="Phobius"/>
    </source>
</evidence>
<evidence type="ECO:0000313" key="3">
    <source>
        <dbReference type="Proteomes" id="UP000010388"/>
    </source>
</evidence>
<dbReference type="EMBL" id="CP003495">
    <property type="protein sequence ID" value="AFY29467.1"/>
    <property type="molecule type" value="Genomic_DNA"/>
</dbReference>
<reference evidence="3" key="1">
    <citation type="journal article" date="2013" name="Proc. Natl. Acad. Sci. U.S.A.">
        <title>Improving the coverage of the cyanobacterial phylum using diversity-driven genome sequencing.</title>
        <authorList>
            <person name="Shih P.M."/>
            <person name="Wu D."/>
            <person name="Latifi A."/>
            <person name="Axen S.D."/>
            <person name="Fewer D.P."/>
            <person name="Talla E."/>
            <person name="Calteau A."/>
            <person name="Cai F."/>
            <person name="Tandeau de Marsac N."/>
            <person name="Rippka R."/>
            <person name="Herdman M."/>
            <person name="Sivonen K."/>
            <person name="Coursin T."/>
            <person name="Laurent T."/>
            <person name="Goodwin L."/>
            <person name="Nolan M."/>
            <person name="Davenport K.W."/>
            <person name="Han C.S."/>
            <person name="Rubin E.M."/>
            <person name="Eisen J.A."/>
            <person name="Woyke T."/>
            <person name="Gugger M."/>
            <person name="Kerfeld C.A."/>
        </authorList>
    </citation>
    <scope>NUCLEOTIDE SEQUENCE [LARGE SCALE GENOMIC DNA]</scope>
    <source>
        <strain evidence="3">ATCC 27147 / PCC 6307</strain>
    </source>
</reference>
<accession>K9P7U6</accession>
<protein>
    <submittedName>
        <fullName evidence="2">Uncharacterized protein</fullName>
    </submittedName>
</protein>
<organism evidence="2 3">
    <name type="scientific">Cyanobium gracile (strain ATCC 27147 / PCC 6307)</name>
    <dbReference type="NCBI Taxonomy" id="292564"/>
    <lineage>
        <taxon>Bacteria</taxon>
        <taxon>Bacillati</taxon>
        <taxon>Cyanobacteriota</taxon>
        <taxon>Cyanophyceae</taxon>
        <taxon>Synechococcales</taxon>
        <taxon>Prochlorococcaceae</taxon>
        <taxon>Cyanobium</taxon>
    </lineage>
</organism>
<name>K9P7U6_CYAGP</name>
<dbReference type="HOGENOM" id="CLU_2315591_0_0_3"/>
<dbReference type="RefSeq" id="WP_015109907.1">
    <property type="nucleotide sequence ID" value="NC_019675.1"/>
</dbReference>
<dbReference type="STRING" id="292564.Cyagr_2360"/>
<gene>
    <name evidence="2" type="ordered locus">Cyagr_2360</name>
</gene>
<evidence type="ECO:0000313" key="2">
    <source>
        <dbReference type="EMBL" id="AFY29467.1"/>
    </source>
</evidence>
<dbReference type="AlphaFoldDB" id="K9P7U6"/>
<dbReference type="OrthoDB" id="574649at2"/>
<dbReference type="Proteomes" id="UP000010388">
    <property type="component" value="Chromosome"/>
</dbReference>
<keyword evidence="1" id="KW-0812">Transmembrane</keyword>
<feature type="transmembrane region" description="Helical" evidence="1">
    <location>
        <begin position="6"/>
        <end position="26"/>
    </location>
</feature>
<dbReference type="KEGG" id="cgc:Cyagr_2360"/>
<proteinExistence type="predicted"/>
<keyword evidence="1" id="KW-1133">Transmembrane helix</keyword>
<keyword evidence="1" id="KW-0472">Membrane</keyword>